<proteinExistence type="predicted"/>
<dbReference type="OrthoDB" id="1711136at2759"/>
<dbReference type="Proteomes" id="UP000001568">
    <property type="component" value="Chromosome 3"/>
</dbReference>
<gene>
    <name evidence="3" type="ORF">OSTLU_14510</name>
</gene>
<dbReference type="InterPro" id="IPR018225">
    <property type="entry name" value="Transaldolase_AS"/>
</dbReference>
<feature type="region of interest" description="Disordered" evidence="2">
    <location>
        <begin position="253"/>
        <end position="272"/>
    </location>
</feature>
<dbReference type="GeneID" id="5001048"/>
<evidence type="ECO:0000256" key="2">
    <source>
        <dbReference type="SAM" id="MobiDB-lite"/>
    </source>
</evidence>
<dbReference type="HOGENOM" id="CLU_079764_1_0_1"/>
<dbReference type="AlphaFoldDB" id="A4RU21"/>
<dbReference type="PANTHER" id="PTHR10683:SF40">
    <property type="entry name" value="FRUCTOSE-6-PHOSPHATE ALDOLASE 1-RELATED"/>
    <property type="match status" value="1"/>
</dbReference>
<evidence type="ECO:0000313" key="3">
    <source>
        <dbReference type="EMBL" id="ABO94888.1"/>
    </source>
</evidence>
<keyword evidence="1" id="KW-0704">Schiff base</keyword>
<dbReference type="eggNOG" id="ENOG502S0H6">
    <property type="taxonomic scope" value="Eukaryota"/>
</dbReference>
<dbReference type="Gene3D" id="3.20.20.70">
    <property type="entry name" value="Aldolase class I"/>
    <property type="match status" value="1"/>
</dbReference>
<reference evidence="3 4" key="1">
    <citation type="journal article" date="2007" name="Proc. Natl. Acad. Sci. U.S.A.">
        <title>The tiny eukaryote Ostreococcus provides genomic insights into the paradox of plankton speciation.</title>
        <authorList>
            <person name="Palenik B."/>
            <person name="Grimwood J."/>
            <person name="Aerts A."/>
            <person name="Rouze P."/>
            <person name="Salamov A."/>
            <person name="Putnam N."/>
            <person name="Dupont C."/>
            <person name="Jorgensen R."/>
            <person name="Derelle E."/>
            <person name="Rombauts S."/>
            <person name="Zhou K."/>
            <person name="Otillar R."/>
            <person name="Merchant S.S."/>
            <person name="Podell S."/>
            <person name="Gaasterland T."/>
            <person name="Napoli C."/>
            <person name="Gendler K."/>
            <person name="Manuell A."/>
            <person name="Tai V."/>
            <person name="Vallon O."/>
            <person name="Piganeau G."/>
            <person name="Jancek S."/>
            <person name="Heijde M."/>
            <person name="Jabbari K."/>
            <person name="Bowler C."/>
            <person name="Lohr M."/>
            <person name="Robbens S."/>
            <person name="Werner G."/>
            <person name="Dubchak I."/>
            <person name="Pazour G.J."/>
            <person name="Ren Q."/>
            <person name="Paulsen I."/>
            <person name="Delwiche C."/>
            <person name="Schmutz J."/>
            <person name="Rokhsar D."/>
            <person name="Van de Peer Y."/>
            <person name="Moreau H."/>
            <person name="Grigoriev I.V."/>
        </authorList>
    </citation>
    <scope>NUCLEOTIDE SEQUENCE [LARGE SCALE GENOMIC DNA]</scope>
    <source>
        <strain evidence="3 4">CCE9901</strain>
    </source>
</reference>
<evidence type="ECO:0000313" key="4">
    <source>
        <dbReference type="Proteomes" id="UP000001568"/>
    </source>
</evidence>
<keyword evidence="4" id="KW-1185">Reference proteome</keyword>
<dbReference type="GO" id="GO:0005975">
    <property type="term" value="P:carbohydrate metabolic process"/>
    <property type="evidence" value="ECO:0007669"/>
    <property type="project" value="InterPro"/>
</dbReference>
<dbReference type="GO" id="GO:0006098">
    <property type="term" value="P:pentose-phosphate shunt"/>
    <property type="evidence" value="ECO:0007669"/>
    <property type="project" value="UniProtKB-UniPathway"/>
</dbReference>
<protein>
    <submittedName>
        <fullName evidence="3">Uncharacterized protein</fullName>
    </submittedName>
</protein>
<dbReference type="KEGG" id="olu:OSTLU_14510"/>
<dbReference type="PANTHER" id="PTHR10683">
    <property type="entry name" value="TRANSALDOLASE"/>
    <property type="match status" value="1"/>
</dbReference>
<dbReference type="Pfam" id="PF00923">
    <property type="entry name" value="TAL_FSA"/>
    <property type="match status" value="1"/>
</dbReference>
<sequence length="272" mass="29404">MRASDAVEVAEDDYRGTLRLFLDTADEETFDAWLPTGMFVGVTTNPTILERDGVECSVDALSALARNALEFDAVEEFQVQTWGEDSDEMWKNGIALARLDPERVVVKVPVTLEGIKAANALVVDGVRVTMTAAYAPHQVLVAASIGANYIAPYLGRMNDAGRDGLGTIVSMQETVDELESDMRILVASVRTVAEMAKLAAKGCDTFTISEKVAAEMFTDPLTSQAAIDFQSCAERMAPKPPKKEKEAVVVEEIDVDDSDDTDIVQDSDASDA</sequence>
<dbReference type="RefSeq" id="XP_001416595.1">
    <property type="nucleotide sequence ID" value="XM_001416558.1"/>
</dbReference>
<dbReference type="SUPFAM" id="SSF51569">
    <property type="entry name" value="Aldolase"/>
    <property type="match status" value="1"/>
</dbReference>
<dbReference type="PROSITE" id="PS01054">
    <property type="entry name" value="TRANSALDOLASE_1"/>
    <property type="match status" value="1"/>
</dbReference>
<dbReference type="InterPro" id="IPR001585">
    <property type="entry name" value="TAL/FSA"/>
</dbReference>
<name>A4RU21_OSTLU</name>
<dbReference type="InterPro" id="IPR013785">
    <property type="entry name" value="Aldolase_TIM"/>
</dbReference>
<dbReference type="Gramene" id="ABO94888">
    <property type="protein sequence ID" value="ABO94888"/>
    <property type="gene ID" value="OSTLU_14510"/>
</dbReference>
<accession>A4RU21</accession>
<dbReference type="UniPathway" id="UPA00115">
    <property type="reaction ID" value="UER00414"/>
</dbReference>
<dbReference type="STRING" id="436017.A4RU21"/>
<dbReference type="EMBL" id="CP000583">
    <property type="protein sequence ID" value="ABO94888.1"/>
    <property type="molecule type" value="Genomic_DNA"/>
</dbReference>
<organism evidence="3 4">
    <name type="scientific">Ostreococcus lucimarinus (strain CCE9901)</name>
    <dbReference type="NCBI Taxonomy" id="436017"/>
    <lineage>
        <taxon>Eukaryota</taxon>
        <taxon>Viridiplantae</taxon>
        <taxon>Chlorophyta</taxon>
        <taxon>Mamiellophyceae</taxon>
        <taxon>Mamiellales</taxon>
        <taxon>Bathycoccaceae</taxon>
        <taxon>Ostreococcus</taxon>
    </lineage>
</organism>
<dbReference type="OMA" id="VRHPMHV"/>
<evidence type="ECO:0000256" key="1">
    <source>
        <dbReference type="ARBA" id="ARBA00023270"/>
    </source>
</evidence>